<dbReference type="Gene3D" id="2.60.120.430">
    <property type="entry name" value="Galactose-binding lectin"/>
    <property type="match status" value="1"/>
</dbReference>
<dbReference type="InterPro" id="IPR026444">
    <property type="entry name" value="Secre_tail"/>
</dbReference>
<proteinExistence type="predicted"/>
<dbReference type="InterPro" id="IPR013783">
    <property type="entry name" value="Ig-like_fold"/>
</dbReference>
<dbReference type="Proteomes" id="UP000319040">
    <property type="component" value="Unassembled WGS sequence"/>
</dbReference>
<keyword evidence="3" id="KW-1185">Reference proteome</keyword>
<reference evidence="2 3" key="1">
    <citation type="submission" date="2017-05" db="EMBL/GenBank/DDBJ databases">
        <authorList>
            <person name="Varghese N."/>
            <person name="Submissions S."/>
        </authorList>
    </citation>
    <scope>NUCLEOTIDE SEQUENCE [LARGE SCALE GENOMIC DNA]</scope>
    <source>
        <strain evidence="2 3">DSM 27040</strain>
    </source>
</reference>
<evidence type="ECO:0000313" key="3">
    <source>
        <dbReference type="Proteomes" id="UP000319040"/>
    </source>
</evidence>
<dbReference type="NCBIfam" id="TIGR04183">
    <property type="entry name" value="Por_Secre_tail"/>
    <property type="match status" value="1"/>
</dbReference>
<protein>
    <submittedName>
        <fullName evidence="2">Por secretion system C-terminal sorting domain-containing protein</fullName>
    </submittedName>
</protein>
<accession>A0A521B0Y0</accession>
<dbReference type="AlphaFoldDB" id="A0A521B0Y0"/>
<dbReference type="RefSeq" id="WP_142531925.1">
    <property type="nucleotide sequence ID" value="NZ_FXTB01000001.1"/>
</dbReference>
<gene>
    <name evidence="2" type="ORF">SAMN06265379_101569</name>
</gene>
<feature type="domain" description="Fibronectin type-III" evidence="1">
    <location>
        <begin position="35"/>
        <end position="126"/>
    </location>
</feature>
<dbReference type="EMBL" id="FXTB01000001">
    <property type="protein sequence ID" value="SMO40709.1"/>
    <property type="molecule type" value="Genomic_DNA"/>
</dbReference>
<dbReference type="OrthoDB" id="1059339at2"/>
<dbReference type="InterPro" id="IPR003961">
    <property type="entry name" value="FN3_dom"/>
</dbReference>
<dbReference type="Pfam" id="PF18962">
    <property type="entry name" value="Por_Secre_tail"/>
    <property type="match status" value="1"/>
</dbReference>
<dbReference type="Gene3D" id="2.60.40.10">
    <property type="entry name" value="Immunoglobulins"/>
    <property type="match status" value="1"/>
</dbReference>
<evidence type="ECO:0000259" key="1">
    <source>
        <dbReference type="PROSITE" id="PS50853"/>
    </source>
</evidence>
<sequence length="372" mass="40538">MADIYQFKFIGAGGNTVYIDNLYFYDDDPAPDTEAPQNFSATVSTITYNSIKLLLNATDNSGAVSYAISVDGTTTNLGAASGFEKSYEFTRLPSSTEFTFSISVQDASGNQAANSPIQLVTSTAEAFPAPLVSSPTPPERAIDDVISIFSDAYTNIPNTNFNPYWQQNTWFYSEQVGGNEVVKYENFNYQGIEIGSSVNASEMHFLHLDVWTPNETSLSIAPISLSTGEKAVQLTPLNLNQWNSFDIPLTNFTIQGLSLTDIFQLKFVGSGKSIVYFDNIYFHKGTPTSTEDINSIDAIKYYPNPTAGTLNILSASAIRAVEVSNLAGQLMQSYVVGGFNSAVDLSAVNSGYYIISVTLENGKQYTQKILKL</sequence>
<name>A0A521B0Y0_SACCC</name>
<dbReference type="PROSITE" id="PS50853">
    <property type="entry name" value="FN3"/>
    <property type="match status" value="1"/>
</dbReference>
<organism evidence="2 3">
    <name type="scientific">Saccharicrinis carchari</name>
    <dbReference type="NCBI Taxonomy" id="1168039"/>
    <lineage>
        <taxon>Bacteria</taxon>
        <taxon>Pseudomonadati</taxon>
        <taxon>Bacteroidota</taxon>
        <taxon>Bacteroidia</taxon>
        <taxon>Marinilabiliales</taxon>
        <taxon>Marinilabiliaceae</taxon>
        <taxon>Saccharicrinis</taxon>
    </lineage>
</organism>
<evidence type="ECO:0000313" key="2">
    <source>
        <dbReference type="EMBL" id="SMO40709.1"/>
    </source>
</evidence>